<feature type="transmembrane region" description="Helical" evidence="1">
    <location>
        <begin position="6"/>
        <end position="24"/>
    </location>
</feature>
<keyword evidence="1" id="KW-0472">Membrane</keyword>
<dbReference type="RefSeq" id="WP_113613849.1">
    <property type="nucleotide sequence ID" value="NZ_QFFJ01000001.1"/>
</dbReference>
<feature type="transmembrane region" description="Helical" evidence="1">
    <location>
        <begin position="53"/>
        <end position="74"/>
    </location>
</feature>
<gene>
    <name evidence="3" type="ORF">DF182_01095</name>
</gene>
<evidence type="ECO:0000256" key="1">
    <source>
        <dbReference type="SAM" id="Phobius"/>
    </source>
</evidence>
<feature type="transmembrane region" description="Helical" evidence="1">
    <location>
        <begin position="80"/>
        <end position="105"/>
    </location>
</feature>
<keyword evidence="4" id="KW-1185">Reference proteome</keyword>
<name>A0A365XZ27_9BACT</name>
<keyword evidence="1" id="KW-1133">Transmembrane helix</keyword>
<dbReference type="Proteomes" id="UP000253410">
    <property type="component" value="Unassembled WGS sequence"/>
</dbReference>
<evidence type="ECO:0000313" key="4">
    <source>
        <dbReference type="Proteomes" id="UP000253410"/>
    </source>
</evidence>
<comment type="caution">
    <text evidence="3">The sequence shown here is derived from an EMBL/GenBank/DDBJ whole genome shotgun (WGS) entry which is preliminary data.</text>
</comment>
<keyword evidence="1" id="KW-0812">Transmembrane</keyword>
<protein>
    <recommendedName>
        <fullName evidence="2">DUF6249 domain-containing protein</fullName>
    </recommendedName>
</protein>
<evidence type="ECO:0000313" key="3">
    <source>
        <dbReference type="EMBL" id="RBL91251.1"/>
    </source>
</evidence>
<accession>A0A365XZ27</accession>
<organism evidence="3 4">
    <name type="scientific">Chitinophaga flava</name>
    <dbReference type="NCBI Taxonomy" id="2259036"/>
    <lineage>
        <taxon>Bacteria</taxon>
        <taxon>Pseudomonadati</taxon>
        <taxon>Bacteroidota</taxon>
        <taxon>Chitinophagia</taxon>
        <taxon>Chitinophagales</taxon>
        <taxon>Chitinophagaceae</taxon>
        <taxon>Chitinophaga</taxon>
    </lineage>
</organism>
<dbReference type="Pfam" id="PF19762">
    <property type="entry name" value="DUF6249"/>
    <property type="match status" value="1"/>
</dbReference>
<reference evidence="3 4" key="1">
    <citation type="submission" date="2018-05" db="EMBL/GenBank/DDBJ databases">
        <title>Chitinophaga sp. K3CV102501T nov., isolated from isolated from a monsoon evergreen broad-leaved forest soil.</title>
        <authorList>
            <person name="Lv Y."/>
        </authorList>
    </citation>
    <scope>NUCLEOTIDE SEQUENCE [LARGE SCALE GENOMIC DNA]</scope>
    <source>
        <strain evidence="3 4">GDMCC 1.1325</strain>
    </source>
</reference>
<evidence type="ECO:0000259" key="2">
    <source>
        <dbReference type="Pfam" id="PF19762"/>
    </source>
</evidence>
<feature type="domain" description="DUF6249" evidence="2">
    <location>
        <begin position="9"/>
        <end position="104"/>
    </location>
</feature>
<dbReference type="OrthoDB" id="679295at2"/>
<dbReference type="EMBL" id="QFFJ01000001">
    <property type="protein sequence ID" value="RBL91251.1"/>
    <property type="molecule type" value="Genomic_DNA"/>
</dbReference>
<sequence length="112" mass="12523">MQTTSAAFFIALSLATFGISYYYFTTRHKERIAIIEKGLPADFFKGTVDFKPLILTLGIVCISITLGLVAGLFSMPTFPILGGFVIIFFIFLFTGLGLLLSYFLLKKLHKRK</sequence>
<dbReference type="AlphaFoldDB" id="A0A365XZ27"/>
<dbReference type="InterPro" id="IPR046216">
    <property type="entry name" value="DUF6249"/>
</dbReference>
<proteinExistence type="predicted"/>